<dbReference type="EC" id="5.1.1.7" evidence="3 9"/>
<comment type="pathway">
    <text evidence="1 9">Amino-acid biosynthesis; L-lysine biosynthesis via DAP pathway; DL-2,6-diaminopimelate from LL-2,6-diaminopimelate: step 1/1.</text>
</comment>
<dbReference type="GO" id="GO:0008837">
    <property type="term" value="F:diaminopimelate epimerase activity"/>
    <property type="evidence" value="ECO:0007669"/>
    <property type="project" value="UniProtKB-UniRule"/>
</dbReference>
<dbReference type="InterPro" id="IPR001653">
    <property type="entry name" value="DAP_epimerase_DapF"/>
</dbReference>
<evidence type="ECO:0000256" key="9">
    <source>
        <dbReference type="HAMAP-Rule" id="MF_00197"/>
    </source>
</evidence>
<dbReference type="RefSeq" id="WP_015064712.1">
    <property type="nucleotide sequence ID" value="NC_019382.1"/>
</dbReference>
<keyword evidence="4 9" id="KW-0963">Cytoplasm</keyword>
<feature type="binding site" evidence="9">
    <location>
        <position position="52"/>
    </location>
    <ligand>
        <name>substrate</name>
    </ligand>
</feature>
<keyword evidence="7 9" id="KW-0413">Isomerase</keyword>
<dbReference type="InterPro" id="IPR018510">
    <property type="entry name" value="DAP_epimerase_AS"/>
</dbReference>
<dbReference type="HAMAP" id="MF_00197">
    <property type="entry name" value="DAP_epimerase"/>
    <property type="match status" value="1"/>
</dbReference>
<dbReference type="OrthoDB" id="9805408at2"/>
<evidence type="ECO:0000256" key="10">
    <source>
        <dbReference type="PROSITE-ProRule" id="PRU10125"/>
    </source>
</evidence>
<dbReference type="UniPathway" id="UPA00034">
    <property type="reaction ID" value="UER00025"/>
</dbReference>
<feature type="site" description="Could be important to modulate the pK values of the two catalytic cysteine residues" evidence="9">
    <location>
        <position position="179"/>
    </location>
</feature>
<dbReference type="PANTHER" id="PTHR31689:SF0">
    <property type="entry name" value="DIAMINOPIMELATE EPIMERASE"/>
    <property type="match status" value="1"/>
</dbReference>
<dbReference type="AlphaFoldDB" id="A0A0C6P6K2"/>
<evidence type="ECO:0000256" key="6">
    <source>
        <dbReference type="ARBA" id="ARBA00023154"/>
    </source>
</evidence>
<dbReference type="NCBIfam" id="TIGR00652">
    <property type="entry name" value="DapF"/>
    <property type="match status" value="1"/>
</dbReference>
<dbReference type="KEGG" id="bbh:BN112_3222"/>
<feature type="active site" description="Proton donor" evidence="9">
    <location>
        <position position="81"/>
    </location>
</feature>
<comment type="function">
    <text evidence="9">Catalyzes the stereoinversion of LL-2,6-diaminopimelate (L,L-DAP) to meso-diaminopimelate (meso-DAP), a precursor of L-lysine and an essential component of the bacterial peptidoglycan.</text>
</comment>
<dbReference type="HOGENOM" id="CLU_053306_1_1_4"/>
<dbReference type="PROSITE" id="PS01326">
    <property type="entry name" value="DAP_EPIMERASE"/>
    <property type="match status" value="1"/>
</dbReference>
<name>A0A0C6P6K2_BORBO</name>
<evidence type="ECO:0000256" key="4">
    <source>
        <dbReference type="ARBA" id="ARBA00022490"/>
    </source>
</evidence>
<reference evidence="11 12" key="1">
    <citation type="journal article" date="2012" name="BMC Genomics">
        <title>Comparative genomics of the classical Bordetella subspecies: the evolution and exchange of virulence-associated diversity amongst closely related pathogens.</title>
        <authorList>
            <person name="Park J."/>
            <person name="Zhang Y."/>
            <person name="Buboltz A.M."/>
            <person name="Zhang X."/>
            <person name="Schuster S.C."/>
            <person name="Ahuja U."/>
            <person name="Liu M."/>
            <person name="Miller J.F."/>
            <person name="Sebaihia M."/>
            <person name="Bentley S.D."/>
            <person name="Parkhill J."/>
            <person name="Harvill E.T."/>
        </authorList>
    </citation>
    <scope>NUCLEOTIDE SEQUENCE [LARGE SCALE GENOMIC DNA]</scope>
    <source>
        <strain evidence="11 12">253</strain>
    </source>
</reference>
<evidence type="ECO:0000256" key="1">
    <source>
        <dbReference type="ARBA" id="ARBA00005196"/>
    </source>
</evidence>
<comment type="subcellular location">
    <subcellularLocation>
        <location evidence="9">Cytoplasm</location>
    </subcellularLocation>
</comment>
<feature type="active site" description="Proton acceptor" evidence="9">
    <location>
        <position position="237"/>
    </location>
</feature>
<comment type="similarity">
    <text evidence="2 9">Belongs to the diaminopimelate epimerase family.</text>
</comment>
<dbReference type="Proteomes" id="UP000007564">
    <property type="component" value="Chromosome"/>
</dbReference>
<evidence type="ECO:0000313" key="12">
    <source>
        <dbReference type="Proteomes" id="UP000007564"/>
    </source>
</evidence>
<comment type="subunit">
    <text evidence="9">Homodimer.</text>
</comment>
<feature type="binding site" evidence="9">
    <location>
        <position position="72"/>
    </location>
    <ligand>
        <name>substrate</name>
    </ligand>
</feature>
<dbReference type="Gene3D" id="3.10.310.10">
    <property type="entry name" value="Diaminopimelate Epimerase, Chain A, domain 1"/>
    <property type="match status" value="2"/>
</dbReference>
<feature type="binding site" evidence="9">
    <location>
        <begin position="228"/>
        <end position="229"/>
    </location>
    <ligand>
        <name>substrate</name>
    </ligand>
</feature>
<dbReference type="PANTHER" id="PTHR31689">
    <property type="entry name" value="DIAMINOPIMELATE EPIMERASE, CHLOROPLASTIC"/>
    <property type="match status" value="1"/>
</dbReference>
<comment type="catalytic activity">
    <reaction evidence="8 9">
        <text>(2S,6S)-2,6-diaminopimelate = meso-2,6-diaminopimelate</text>
        <dbReference type="Rhea" id="RHEA:15393"/>
        <dbReference type="ChEBI" id="CHEBI:57609"/>
        <dbReference type="ChEBI" id="CHEBI:57791"/>
        <dbReference type="EC" id="5.1.1.7"/>
    </reaction>
</comment>
<keyword evidence="6 9" id="KW-0457">Lysine biosynthesis</keyword>
<evidence type="ECO:0000256" key="8">
    <source>
        <dbReference type="ARBA" id="ARBA00051712"/>
    </source>
</evidence>
<evidence type="ECO:0000256" key="5">
    <source>
        <dbReference type="ARBA" id="ARBA00022605"/>
    </source>
</evidence>
<dbReference type="EMBL" id="HE965806">
    <property type="protein sequence ID" value="CCJ55138.1"/>
    <property type="molecule type" value="Genomic_DNA"/>
</dbReference>
<feature type="binding site" evidence="9">
    <location>
        <position position="19"/>
    </location>
    <ligand>
        <name>substrate</name>
    </ligand>
</feature>
<evidence type="ECO:0000256" key="7">
    <source>
        <dbReference type="ARBA" id="ARBA00023235"/>
    </source>
</evidence>
<dbReference type="GO" id="GO:0005829">
    <property type="term" value="C:cytosol"/>
    <property type="evidence" value="ECO:0007669"/>
    <property type="project" value="TreeGrafter"/>
</dbReference>
<gene>
    <name evidence="9 11" type="primary">dapF</name>
    <name evidence="11" type="ORF">BN112_3222</name>
</gene>
<evidence type="ECO:0000256" key="2">
    <source>
        <dbReference type="ARBA" id="ARBA00010219"/>
    </source>
</evidence>
<keyword evidence="5 9" id="KW-0028">Amino-acid biosynthesis</keyword>
<evidence type="ECO:0000256" key="3">
    <source>
        <dbReference type="ARBA" id="ARBA00013080"/>
    </source>
</evidence>
<evidence type="ECO:0000313" key="11">
    <source>
        <dbReference type="EMBL" id="CCJ55138.1"/>
    </source>
</evidence>
<dbReference type="Pfam" id="PF01678">
    <property type="entry name" value="DAP_epimerase"/>
    <property type="match status" value="2"/>
</dbReference>
<dbReference type="GO" id="GO:0009089">
    <property type="term" value="P:lysine biosynthetic process via diaminopimelate"/>
    <property type="evidence" value="ECO:0007669"/>
    <property type="project" value="UniProtKB-UniRule"/>
</dbReference>
<accession>A0A0C6P6K2</accession>
<feature type="active site" evidence="10">
    <location>
        <position position="81"/>
    </location>
</feature>
<organism evidence="11 12">
    <name type="scientific">Bordetella bronchiseptica 253</name>
    <dbReference type="NCBI Taxonomy" id="568707"/>
    <lineage>
        <taxon>Bacteria</taxon>
        <taxon>Pseudomonadati</taxon>
        <taxon>Pseudomonadota</taxon>
        <taxon>Betaproteobacteria</taxon>
        <taxon>Burkholderiales</taxon>
        <taxon>Alcaligenaceae</taxon>
        <taxon>Bordetella</taxon>
    </lineage>
</organism>
<dbReference type="FunFam" id="3.10.310.10:FF:000001">
    <property type="entry name" value="Diaminopimelate epimerase"/>
    <property type="match status" value="1"/>
</dbReference>
<sequence>MGDNPCMMWNFTKMHGAGNDFVVLDGVRQDIEMTPERARALADRHFGIGADQILLVEPATRADADFRYRIFNADGSEVEHCGNGARCFVRFVHEQGLSTRNPLRAEIVTGVIVLDEGEDEQVTVEMGSTRFDPPSLPFDSTGLSAQTQGQDTVWNLEIDAPAGLPRSVAISTVAISNPHAVQVVDDVDAAPVGVIGPLVESHPRFARRVNVGFMQVVDRHQIRLRVYERGAGETLACGTGACAAVAAGVRRGLLDSPVRVHTRGGVLTVDWNGERLRMTGPAISVFSGRVDIDRLVFTSGLHR</sequence>
<feature type="binding site" evidence="9">
    <location>
        <position position="210"/>
    </location>
    <ligand>
        <name>substrate</name>
    </ligand>
</feature>
<protein>
    <recommendedName>
        <fullName evidence="3 9">Diaminopimelate epimerase</fullName>
        <shortName evidence="9">DAP epimerase</shortName>
        <ecNumber evidence="3 9">5.1.1.7</ecNumber>
    </recommendedName>
    <alternativeName>
        <fullName evidence="9">PLP-independent amino acid racemase</fullName>
    </alternativeName>
</protein>
<feature type="binding site" evidence="9">
    <location>
        <position position="177"/>
    </location>
    <ligand>
        <name>substrate</name>
    </ligand>
</feature>
<dbReference type="SUPFAM" id="SSF54506">
    <property type="entry name" value="Diaminopimelate epimerase-like"/>
    <property type="match status" value="1"/>
</dbReference>
<feature type="site" description="Could be important to modulate the pK values of the two catalytic cysteine residues" evidence="9">
    <location>
        <position position="228"/>
    </location>
</feature>
<proteinExistence type="inferred from homology"/>
<feature type="binding site" evidence="9">
    <location>
        <begin position="82"/>
        <end position="83"/>
    </location>
    <ligand>
        <name>substrate</name>
    </ligand>
</feature>
<feature type="binding site" evidence="9">
    <location>
        <begin position="238"/>
        <end position="239"/>
    </location>
    <ligand>
        <name>substrate</name>
    </ligand>
</feature>